<name>A0A2I2A963_9LACO</name>
<proteinExistence type="predicted"/>
<comment type="caution">
    <text evidence="1">The sequence shown here is derived from an EMBL/GenBank/DDBJ whole genome shotgun (WGS) entry which is preliminary data.</text>
</comment>
<organism evidence="1 2">
    <name type="scientific">Ligilactobacillus agilis</name>
    <dbReference type="NCBI Taxonomy" id="1601"/>
    <lineage>
        <taxon>Bacteria</taxon>
        <taxon>Bacillati</taxon>
        <taxon>Bacillota</taxon>
        <taxon>Bacilli</taxon>
        <taxon>Lactobacillales</taxon>
        <taxon>Lactobacillaceae</taxon>
        <taxon>Ligilactobacillus</taxon>
    </lineage>
</organism>
<reference evidence="2" key="1">
    <citation type="submission" date="2017-12" db="EMBL/GenBank/DDBJ databases">
        <authorList>
            <person name="Christensen H."/>
        </authorList>
    </citation>
    <scope>NUCLEOTIDE SEQUENCE [LARGE SCALE GENOMIC DNA]</scope>
    <source>
        <strain evidence="2">268A</strain>
    </source>
</reference>
<dbReference type="Proteomes" id="UP000234579">
    <property type="component" value="Unassembled WGS sequence"/>
</dbReference>
<dbReference type="EMBL" id="PKGI01000045">
    <property type="protein sequence ID" value="PLA75898.1"/>
    <property type="molecule type" value="Genomic_DNA"/>
</dbReference>
<dbReference type="RefSeq" id="WP_101812252.1">
    <property type="nucleotide sequence ID" value="NZ_JAEHNV010000021.1"/>
</dbReference>
<evidence type="ECO:0000313" key="1">
    <source>
        <dbReference type="EMBL" id="PLA75898.1"/>
    </source>
</evidence>
<accession>A0A2I2A963</accession>
<gene>
    <name evidence="1" type="ORF">CYR79_09030</name>
</gene>
<evidence type="ECO:0000313" key="2">
    <source>
        <dbReference type="Proteomes" id="UP000234579"/>
    </source>
</evidence>
<sequence length="74" mass="8451">MANKISTYEEKKSALLEKYGTRALNKISIIDQNLNLPKSILDTPNAELKKTLSEIKRWKKAYDAKQQVKEGVKS</sequence>
<protein>
    <submittedName>
        <fullName evidence="1">Uncharacterized protein</fullName>
    </submittedName>
</protein>
<dbReference type="AlphaFoldDB" id="A0A2I2A963"/>